<proteinExistence type="predicted"/>
<evidence type="ECO:0000256" key="1">
    <source>
        <dbReference type="SAM" id="MobiDB-lite"/>
    </source>
</evidence>
<dbReference type="Proteomes" id="UP000652219">
    <property type="component" value="Unassembled WGS sequence"/>
</dbReference>
<gene>
    <name evidence="2" type="ORF">CSOJ01_02476</name>
</gene>
<accession>A0A8H6N1V8</accession>
<name>A0A8H6N1V8_9PEZI</name>
<sequence length="90" mass="9676">MRSAAQGNATEKERPTAQSANTNCCAKRQGGLNEATGGIPPNPDDIHGFYFQLLSNGTATHPTFLRRPTTCDLEPPTTGRYSVFASTSQF</sequence>
<protein>
    <submittedName>
        <fullName evidence="2">Uncharacterized protein</fullName>
    </submittedName>
</protein>
<evidence type="ECO:0000313" key="2">
    <source>
        <dbReference type="EMBL" id="KAF6817294.1"/>
    </source>
</evidence>
<keyword evidence="3" id="KW-1185">Reference proteome</keyword>
<feature type="region of interest" description="Disordered" evidence="1">
    <location>
        <begin position="1"/>
        <end position="22"/>
    </location>
</feature>
<reference evidence="2 3" key="1">
    <citation type="journal article" date="2020" name="Phytopathology">
        <title>Genome Sequence Resources of Colletotrichum truncatum, C. plurivorum, C. musicola, and C. sojae: Four Species Pathogenic to Soybean (Glycine max).</title>
        <authorList>
            <person name="Rogerio F."/>
            <person name="Boufleur T.R."/>
            <person name="Ciampi-Guillardi M."/>
            <person name="Sukno S.A."/>
            <person name="Thon M.R."/>
            <person name="Massola Junior N.S."/>
            <person name="Baroncelli R."/>
        </authorList>
    </citation>
    <scope>NUCLEOTIDE SEQUENCE [LARGE SCALE GENOMIC DNA]</scope>
    <source>
        <strain evidence="2 3">LFN0009</strain>
    </source>
</reference>
<comment type="caution">
    <text evidence="2">The sequence shown here is derived from an EMBL/GenBank/DDBJ whole genome shotgun (WGS) entry which is preliminary data.</text>
</comment>
<evidence type="ECO:0000313" key="3">
    <source>
        <dbReference type="Proteomes" id="UP000652219"/>
    </source>
</evidence>
<organism evidence="2 3">
    <name type="scientific">Colletotrichum sojae</name>
    <dbReference type="NCBI Taxonomy" id="2175907"/>
    <lineage>
        <taxon>Eukaryota</taxon>
        <taxon>Fungi</taxon>
        <taxon>Dikarya</taxon>
        <taxon>Ascomycota</taxon>
        <taxon>Pezizomycotina</taxon>
        <taxon>Sordariomycetes</taxon>
        <taxon>Hypocreomycetidae</taxon>
        <taxon>Glomerellales</taxon>
        <taxon>Glomerellaceae</taxon>
        <taxon>Colletotrichum</taxon>
        <taxon>Colletotrichum orchidearum species complex</taxon>
    </lineage>
</organism>
<dbReference type="EMBL" id="WIGN01000022">
    <property type="protein sequence ID" value="KAF6817294.1"/>
    <property type="molecule type" value="Genomic_DNA"/>
</dbReference>
<dbReference type="AlphaFoldDB" id="A0A8H6N1V8"/>